<keyword evidence="7" id="KW-1185">Reference proteome</keyword>
<dbReference type="GO" id="GO:0016020">
    <property type="term" value="C:membrane"/>
    <property type="evidence" value="ECO:0007669"/>
    <property type="project" value="InterPro"/>
</dbReference>
<dbReference type="GO" id="GO:0140662">
    <property type="term" value="F:ATP-dependent protein folding chaperone"/>
    <property type="evidence" value="ECO:0007669"/>
    <property type="project" value="InterPro"/>
</dbReference>
<dbReference type="InterPro" id="IPR017998">
    <property type="entry name" value="Chaperone_TCP-1"/>
</dbReference>
<evidence type="ECO:0000256" key="2">
    <source>
        <dbReference type="ARBA" id="ARBA00022741"/>
    </source>
</evidence>
<dbReference type="GO" id="GO:0004506">
    <property type="term" value="F:squalene monooxygenase activity"/>
    <property type="evidence" value="ECO:0007669"/>
    <property type="project" value="InterPro"/>
</dbReference>
<evidence type="ECO:0000256" key="1">
    <source>
        <dbReference type="ARBA" id="ARBA00006607"/>
    </source>
</evidence>
<dbReference type="InterPro" id="IPR001844">
    <property type="entry name" value="Cpn60/GroEL"/>
</dbReference>
<dbReference type="Pfam" id="PF08491">
    <property type="entry name" value="SE"/>
    <property type="match status" value="1"/>
</dbReference>
<dbReference type="PANTHER" id="PTHR45633">
    <property type="entry name" value="60 KDA HEAT SHOCK PROTEIN, MITOCHONDRIAL"/>
    <property type="match status" value="1"/>
</dbReference>
<dbReference type="OrthoDB" id="1935563at2759"/>
<dbReference type="Gene3D" id="1.10.560.10">
    <property type="entry name" value="GroEL-like equatorial domain"/>
    <property type="match status" value="1"/>
</dbReference>
<evidence type="ECO:0000313" key="7">
    <source>
        <dbReference type="Proteomes" id="UP000541444"/>
    </source>
</evidence>
<dbReference type="Gene3D" id="3.30.260.10">
    <property type="entry name" value="TCP-1-like chaperonin intermediate domain"/>
    <property type="match status" value="1"/>
</dbReference>
<dbReference type="GO" id="GO:0042026">
    <property type="term" value="P:protein refolding"/>
    <property type="evidence" value="ECO:0007669"/>
    <property type="project" value="InterPro"/>
</dbReference>
<keyword evidence="2" id="KW-0547">Nucleotide-binding</keyword>
<evidence type="ECO:0000313" key="6">
    <source>
        <dbReference type="EMBL" id="KAF6138268.1"/>
    </source>
</evidence>
<dbReference type="InterPro" id="IPR013698">
    <property type="entry name" value="Squalene_epoxidase"/>
</dbReference>
<evidence type="ECO:0000259" key="5">
    <source>
        <dbReference type="Pfam" id="PF08491"/>
    </source>
</evidence>
<dbReference type="GO" id="GO:0005524">
    <property type="term" value="F:ATP binding"/>
    <property type="evidence" value="ECO:0007669"/>
    <property type="project" value="UniProtKB-KW"/>
</dbReference>
<keyword evidence="4" id="KW-0143">Chaperone</keyword>
<comment type="caution">
    <text evidence="6">The sequence shown here is derived from an EMBL/GenBank/DDBJ whole genome shotgun (WGS) entry which is preliminary data.</text>
</comment>
<protein>
    <recommendedName>
        <fullName evidence="5">Squalene epoxidase domain-containing protein</fullName>
    </recommendedName>
</protein>
<dbReference type="AlphaFoldDB" id="A0A7J7L6U1"/>
<proteinExistence type="inferred from homology"/>
<evidence type="ECO:0000256" key="3">
    <source>
        <dbReference type="ARBA" id="ARBA00022840"/>
    </source>
</evidence>
<reference evidence="6 7" key="1">
    <citation type="journal article" date="2020" name="IScience">
        <title>Genome Sequencing of the Endangered Kingdonia uniflora (Circaeasteraceae, Ranunculales) Reveals Potential Mechanisms of Evolutionary Specialization.</title>
        <authorList>
            <person name="Sun Y."/>
            <person name="Deng T."/>
            <person name="Zhang A."/>
            <person name="Moore M.J."/>
            <person name="Landis J.B."/>
            <person name="Lin N."/>
            <person name="Zhang H."/>
            <person name="Zhang X."/>
            <person name="Huang J."/>
            <person name="Zhang X."/>
            <person name="Sun H."/>
            <person name="Wang H."/>
        </authorList>
    </citation>
    <scope>NUCLEOTIDE SEQUENCE [LARGE SCALE GENOMIC DNA]</scope>
    <source>
        <strain evidence="6">TB1705</strain>
        <tissue evidence="6">Leaf</tissue>
    </source>
</reference>
<dbReference type="SUPFAM" id="SSF48592">
    <property type="entry name" value="GroEL equatorial domain-like"/>
    <property type="match status" value="1"/>
</dbReference>
<evidence type="ECO:0000256" key="4">
    <source>
        <dbReference type="ARBA" id="ARBA00023186"/>
    </source>
</evidence>
<dbReference type="PRINTS" id="PR00304">
    <property type="entry name" value="TCOMPLEXTCP1"/>
</dbReference>
<gene>
    <name evidence="6" type="ORF">GIB67_033952</name>
</gene>
<name>A0A7J7L6U1_9MAGN</name>
<sequence>MYLDKEYCLLLTAKWLTTLRIAVASQVPPQLYDSYIATIDKGSIKIMQNRSMPADPHPTPGALLMGDAFNMYHPLTGRGMTVALSDIAVGAQTEAELKEKKLRVEDALNATKAAVEDGIVVGGGCTLLRLAVKVDAIKLTLNNDEQKVRADIVKRALSYPLKLSVVMEKVYEYTSTHISITLVMLKNVIYINCDVNCQILIWAVSYLT</sequence>
<dbReference type="EMBL" id="JACGCM010002604">
    <property type="protein sequence ID" value="KAF6138268.1"/>
    <property type="molecule type" value="Genomic_DNA"/>
</dbReference>
<keyword evidence="3" id="KW-0067">ATP-binding</keyword>
<dbReference type="InterPro" id="IPR027410">
    <property type="entry name" value="TCP-1-like_intermed_sf"/>
</dbReference>
<feature type="domain" description="Squalene epoxidase" evidence="5">
    <location>
        <begin position="19"/>
        <end position="93"/>
    </location>
</feature>
<dbReference type="Proteomes" id="UP000541444">
    <property type="component" value="Unassembled WGS sequence"/>
</dbReference>
<comment type="similarity">
    <text evidence="1">Belongs to the chaperonin (HSP60) family.</text>
</comment>
<dbReference type="InterPro" id="IPR027413">
    <property type="entry name" value="GROEL-like_equatorial_sf"/>
</dbReference>
<accession>A0A7J7L6U1</accession>
<organism evidence="6 7">
    <name type="scientific">Kingdonia uniflora</name>
    <dbReference type="NCBI Taxonomy" id="39325"/>
    <lineage>
        <taxon>Eukaryota</taxon>
        <taxon>Viridiplantae</taxon>
        <taxon>Streptophyta</taxon>
        <taxon>Embryophyta</taxon>
        <taxon>Tracheophyta</taxon>
        <taxon>Spermatophyta</taxon>
        <taxon>Magnoliopsida</taxon>
        <taxon>Ranunculales</taxon>
        <taxon>Circaeasteraceae</taxon>
        <taxon>Kingdonia</taxon>
    </lineage>
</organism>
<dbReference type="GO" id="GO:0050660">
    <property type="term" value="F:flavin adenine dinucleotide binding"/>
    <property type="evidence" value="ECO:0007669"/>
    <property type="project" value="InterPro"/>
</dbReference>